<dbReference type="Pfam" id="PF10722">
    <property type="entry name" value="YbjN"/>
    <property type="match status" value="1"/>
</dbReference>
<evidence type="ECO:0000313" key="3">
    <source>
        <dbReference type="Proteomes" id="UP000542813"/>
    </source>
</evidence>
<feature type="region of interest" description="Disordered" evidence="1">
    <location>
        <begin position="1"/>
        <end position="42"/>
    </location>
</feature>
<dbReference type="CDD" id="cd17511">
    <property type="entry name" value="YbjN_AmyR-like"/>
    <property type="match status" value="1"/>
</dbReference>
<dbReference type="InterPro" id="IPR019660">
    <property type="entry name" value="Put_sensory_transdc_reg_YbjN"/>
</dbReference>
<dbReference type="Proteomes" id="UP000542813">
    <property type="component" value="Unassembled WGS sequence"/>
</dbReference>
<protein>
    <recommendedName>
        <fullName evidence="4">YbjN domain-containing protein</fullName>
    </recommendedName>
</protein>
<name>A0A7W9LKL0_9ACTN</name>
<organism evidence="2 3">
    <name type="scientific">Jiangella mangrovi</name>
    <dbReference type="NCBI Taxonomy" id="1524084"/>
    <lineage>
        <taxon>Bacteria</taxon>
        <taxon>Bacillati</taxon>
        <taxon>Actinomycetota</taxon>
        <taxon>Actinomycetes</taxon>
        <taxon>Jiangellales</taxon>
        <taxon>Jiangellaceae</taxon>
        <taxon>Jiangella</taxon>
    </lineage>
</organism>
<proteinExistence type="predicted"/>
<reference evidence="2 3" key="1">
    <citation type="submission" date="2020-08" db="EMBL/GenBank/DDBJ databases">
        <title>Sequencing the genomes of 1000 actinobacteria strains.</title>
        <authorList>
            <person name="Klenk H.-P."/>
        </authorList>
    </citation>
    <scope>NUCLEOTIDE SEQUENCE [LARGE SCALE GENOMIC DNA]</scope>
    <source>
        <strain evidence="2 3">DSM 102122</strain>
    </source>
</reference>
<dbReference type="EMBL" id="JACHMM010000001">
    <property type="protein sequence ID" value="MBB5787184.1"/>
    <property type="molecule type" value="Genomic_DNA"/>
</dbReference>
<evidence type="ECO:0000313" key="2">
    <source>
        <dbReference type="EMBL" id="MBB5787184.1"/>
    </source>
</evidence>
<dbReference type="AlphaFoldDB" id="A0A7W9LKL0"/>
<dbReference type="RefSeq" id="WP_184821080.1">
    <property type="nucleotide sequence ID" value="NZ_JACHMM010000001.1"/>
</dbReference>
<comment type="caution">
    <text evidence="2">The sequence shown here is derived from an EMBL/GenBank/DDBJ whole genome shotgun (WGS) entry which is preliminary data.</text>
</comment>
<evidence type="ECO:0000256" key="1">
    <source>
        <dbReference type="SAM" id="MobiDB-lite"/>
    </source>
</evidence>
<gene>
    <name evidence="2" type="ORF">HD601_001759</name>
</gene>
<accession>A0A7W9LKL0</accession>
<keyword evidence="3" id="KW-1185">Reference proteome</keyword>
<evidence type="ECO:0008006" key="4">
    <source>
        <dbReference type="Google" id="ProtNLM"/>
    </source>
</evidence>
<sequence length="203" mass="21751">MNDSNGHGPRSQLDRLRAMPGPQKTLGGPGTPARSDNAPAKRVPATLDPATLAPSSPDPLVPLTLSAVTAILDGMEAKYFVDGDDAVGGVWENGYFYFFLLSEDGSDPVFQVYGQWERALPAELYAQVAIFANEWNAERAWPKAFARTLEDDSVGLYGELTVDFGPAVGLDQLERTVNAGLASSLALFDEAALTFPEAVAIEF</sequence>